<dbReference type="Pfam" id="PF19502">
    <property type="entry name" value="DUF6036"/>
    <property type="match status" value="1"/>
</dbReference>
<reference evidence="2 3" key="1">
    <citation type="submission" date="2015-10" db="EMBL/GenBank/DDBJ databases">
        <authorList>
            <person name="Gilbert D.G."/>
        </authorList>
    </citation>
    <scope>NUCLEOTIDE SEQUENCE [LARGE SCALE GENOMIC DNA]</scope>
    <source>
        <strain evidence="2">COMA1</strain>
    </source>
</reference>
<evidence type="ECO:0000313" key="2">
    <source>
        <dbReference type="EMBL" id="CUS38406.1"/>
    </source>
</evidence>
<dbReference type="EMBL" id="CZQA01000011">
    <property type="protein sequence ID" value="CUS38406.1"/>
    <property type="molecule type" value="Genomic_DNA"/>
</dbReference>
<sequence>MPTLTAEYLVKLLTQYVADTNTPVDLLLVGGLALHAYGVSNRVTLDVDAELQSPLMPLRDYLTARKIPADLTQNFSGWSVVAMPPGYRDRAIDVIHEPRLRIRVLSPIDFVITKLRRGTEIDLDDAFLVARHHRLSTETIQTSAREALAASP</sequence>
<feature type="domain" description="DUF6036" evidence="1">
    <location>
        <begin position="15"/>
        <end position="137"/>
    </location>
</feature>
<dbReference type="OrthoDB" id="5405370at2"/>
<dbReference type="InterPro" id="IPR045792">
    <property type="entry name" value="DUF6036"/>
</dbReference>
<dbReference type="AlphaFoldDB" id="A0A0S4LR32"/>
<keyword evidence="3" id="KW-1185">Reference proteome</keyword>
<evidence type="ECO:0000259" key="1">
    <source>
        <dbReference type="Pfam" id="PF19502"/>
    </source>
</evidence>
<protein>
    <recommendedName>
        <fullName evidence="1">DUF6036 domain-containing protein</fullName>
    </recommendedName>
</protein>
<gene>
    <name evidence="2" type="ORF">COMA1_50085</name>
</gene>
<dbReference type="Proteomes" id="UP000199032">
    <property type="component" value="Unassembled WGS sequence"/>
</dbReference>
<evidence type="ECO:0000313" key="3">
    <source>
        <dbReference type="Proteomes" id="UP000199032"/>
    </source>
</evidence>
<dbReference type="RefSeq" id="WP_090750773.1">
    <property type="nucleotide sequence ID" value="NZ_CZQA01000011.1"/>
</dbReference>
<name>A0A0S4LR32_9BACT</name>
<organism evidence="2 3">
    <name type="scientific">Candidatus Nitrospira nitrosa</name>
    <dbReference type="NCBI Taxonomy" id="1742972"/>
    <lineage>
        <taxon>Bacteria</taxon>
        <taxon>Pseudomonadati</taxon>
        <taxon>Nitrospirota</taxon>
        <taxon>Nitrospiria</taxon>
        <taxon>Nitrospirales</taxon>
        <taxon>Nitrospiraceae</taxon>
        <taxon>Nitrospira</taxon>
    </lineage>
</organism>
<accession>A0A0S4LR32</accession>
<proteinExistence type="predicted"/>